<feature type="non-terminal residue" evidence="1">
    <location>
        <position position="1"/>
    </location>
</feature>
<evidence type="ECO:0000313" key="1">
    <source>
        <dbReference type="EMBL" id="KKL21040.1"/>
    </source>
</evidence>
<name>A0A0F9BGX1_9ZZZZ</name>
<accession>A0A0F9BGX1</accession>
<organism evidence="1">
    <name type="scientific">marine sediment metagenome</name>
    <dbReference type="NCBI Taxonomy" id="412755"/>
    <lineage>
        <taxon>unclassified sequences</taxon>
        <taxon>metagenomes</taxon>
        <taxon>ecological metagenomes</taxon>
    </lineage>
</organism>
<protein>
    <submittedName>
        <fullName evidence="1">Uncharacterized protein</fullName>
    </submittedName>
</protein>
<reference evidence="1" key="1">
    <citation type="journal article" date="2015" name="Nature">
        <title>Complex archaea that bridge the gap between prokaryotes and eukaryotes.</title>
        <authorList>
            <person name="Spang A."/>
            <person name="Saw J.H."/>
            <person name="Jorgensen S.L."/>
            <person name="Zaremba-Niedzwiedzka K."/>
            <person name="Martijn J."/>
            <person name="Lind A.E."/>
            <person name="van Eijk R."/>
            <person name="Schleper C."/>
            <person name="Guy L."/>
            <person name="Ettema T.J."/>
        </authorList>
    </citation>
    <scope>NUCLEOTIDE SEQUENCE</scope>
</reference>
<sequence>SGYADYWGRKECRKVNGKWINMDGGKHCVDKDLKEIDIYNN</sequence>
<dbReference type="AlphaFoldDB" id="A0A0F9BGX1"/>
<gene>
    <name evidence="1" type="ORF">LCGC14_2449450</name>
</gene>
<comment type="caution">
    <text evidence="1">The sequence shown here is derived from an EMBL/GenBank/DDBJ whole genome shotgun (WGS) entry which is preliminary data.</text>
</comment>
<dbReference type="EMBL" id="LAZR01037876">
    <property type="protein sequence ID" value="KKL21040.1"/>
    <property type="molecule type" value="Genomic_DNA"/>
</dbReference>
<proteinExistence type="predicted"/>